<evidence type="ECO:0000313" key="2">
    <source>
        <dbReference type="Proteomes" id="UP000559256"/>
    </source>
</evidence>
<protein>
    <submittedName>
        <fullName evidence="1">Uncharacterized protein</fullName>
    </submittedName>
</protein>
<name>A0A8H5LFN8_9AGAR</name>
<evidence type="ECO:0000313" key="1">
    <source>
        <dbReference type="EMBL" id="KAF5356377.1"/>
    </source>
</evidence>
<dbReference type="AlphaFoldDB" id="A0A8H5LFN8"/>
<sequence>MPVSEVTQKMENIHLTADDNEVTRKMKNMHLTADDINKFPMTEELNSFLNLDYMIAHPPWKDIPWIYYPSKQYDHRPPLFVYGFGLTTEELFQYAVDEGLSRGKSYEEILQDATAAGSASTRALRHMQANYKARGMMTFERAASYHANIVLTFWDNYTTSVPRYEEVNDVIDTMEKDWGPPRWYLVNEQDLRLRDYRLKLLTT</sequence>
<dbReference type="EMBL" id="JAACJM010000055">
    <property type="protein sequence ID" value="KAF5356377.1"/>
    <property type="molecule type" value="Genomic_DNA"/>
</dbReference>
<proteinExistence type="predicted"/>
<comment type="caution">
    <text evidence="1">The sequence shown here is derived from an EMBL/GenBank/DDBJ whole genome shotgun (WGS) entry which is preliminary data.</text>
</comment>
<keyword evidence="2" id="KW-1185">Reference proteome</keyword>
<organism evidence="1 2">
    <name type="scientific">Tetrapyrgos nigripes</name>
    <dbReference type="NCBI Taxonomy" id="182062"/>
    <lineage>
        <taxon>Eukaryota</taxon>
        <taxon>Fungi</taxon>
        <taxon>Dikarya</taxon>
        <taxon>Basidiomycota</taxon>
        <taxon>Agaricomycotina</taxon>
        <taxon>Agaricomycetes</taxon>
        <taxon>Agaricomycetidae</taxon>
        <taxon>Agaricales</taxon>
        <taxon>Marasmiineae</taxon>
        <taxon>Marasmiaceae</taxon>
        <taxon>Tetrapyrgos</taxon>
    </lineage>
</organism>
<reference evidence="1 2" key="1">
    <citation type="journal article" date="2020" name="ISME J.">
        <title>Uncovering the hidden diversity of litter-decomposition mechanisms in mushroom-forming fungi.</title>
        <authorList>
            <person name="Floudas D."/>
            <person name="Bentzer J."/>
            <person name="Ahren D."/>
            <person name="Johansson T."/>
            <person name="Persson P."/>
            <person name="Tunlid A."/>
        </authorList>
    </citation>
    <scope>NUCLEOTIDE SEQUENCE [LARGE SCALE GENOMIC DNA]</scope>
    <source>
        <strain evidence="1 2">CBS 291.85</strain>
    </source>
</reference>
<gene>
    <name evidence="1" type="ORF">D9758_009478</name>
</gene>
<accession>A0A8H5LFN8</accession>
<dbReference type="Proteomes" id="UP000559256">
    <property type="component" value="Unassembled WGS sequence"/>
</dbReference>
<dbReference type="OrthoDB" id="3266090at2759"/>